<dbReference type="Pfam" id="PF03364">
    <property type="entry name" value="Polyketide_cyc"/>
    <property type="match status" value="1"/>
</dbReference>
<sequence>MPTIENEVTVNAPLERVYALAKDVESFPEFMPDVESLVVQERSDDGARTVTQWVGVASDFKLKIRWTEEDVWDDAAHICRFTQVKGDYQSYGGNWTFSDLGGGQTKFSSVLTYEFEIPLIGPLLKKVVAKLMRENTQRLLDAIKTRAEQPEPA</sequence>
<evidence type="ECO:0000313" key="1">
    <source>
        <dbReference type="EMBL" id="BDI31705.1"/>
    </source>
</evidence>
<dbReference type="InterPro" id="IPR005031">
    <property type="entry name" value="COQ10_START"/>
</dbReference>
<name>A0A402D168_9BACT</name>
<accession>A0A402D168</accession>
<dbReference type="RefSeq" id="WP_119323248.1">
    <property type="nucleotide sequence ID" value="NZ_AP025739.1"/>
</dbReference>
<reference evidence="1 2" key="1">
    <citation type="journal article" date="2019" name="Int. J. Syst. Evol. Microbiol.">
        <title>Capsulimonas corticalis gen. nov., sp. nov., an aerobic capsulated bacterium, of a novel bacterial order, Capsulimonadales ord. nov., of the class Armatimonadia of the phylum Armatimonadetes.</title>
        <authorList>
            <person name="Li J."/>
            <person name="Kudo C."/>
            <person name="Tonouchi A."/>
        </authorList>
    </citation>
    <scope>NUCLEOTIDE SEQUENCE [LARGE SCALE GENOMIC DNA]</scope>
    <source>
        <strain evidence="1 2">AX-7</strain>
    </source>
</reference>
<dbReference type="KEGG" id="ccot:CCAX7_37560"/>
<protein>
    <submittedName>
        <fullName evidence="1">Uncharacterized protein</fullName>
    </submittedName>
</protein>
<gene>
    <name evidence="1" type="ORF">CCAX7_37560</name>
</gene>
<dbReference type="SUPFAM" id="SSF55961">
    <property type="entry name" value="Bet v1-like"/>
    <property type="match status" value="1"/>
</dbReference>
<dbReference type="AlphaFoldDB" id="A0A402D168"/>
<keyword evidence="2" id="KW-1185">Reference proteome</keyword>
<dbReference type="Proteomes" id="UP000287394">
    <property type="component" value="Chromosome"/>
</dbReference>
<evidence type="ECO:0000313" key="2">
    <source>
        <dbReference type="Proteomes" id="UP000287394"/>
    </source>
</evidence>
<proteinExistence type="predicted"/>
<dbReference type="InterPro" id="IPR023393">
    <property type="entry name" value="START-like_dom_sf"/>
</dbReference>
<organism evidence="1 2">
    <name type="scientific">Capsulimonas corticalis</name>
    <dbReference type="NCBI Taxonomy" id="2219043"/>
    <lineage>
        <taxon>Bacteria</taxon>
        <taxon>Bacillati</taxon>
        <taxon>Armatimonadota</taxon>
        <taxon>Armatimonadia</taxon>
        <taxon>Capsulimonadales</taxon>
        <taxon>Capsulimonadaceae</taxon>
        <taxon>Capsulimonas</taxon>
    </lineage>
</organism>
<dbReference type="Gene3D" id="3.30.530.20">
    <property type="match status" value="1"/>
</dbReference>
<dbReference type="OrthoDB" id="9795669at2"/>
<dbReference type="EMBL" id="AP025739">
    <property type="protein sequence ID" value="BDI31705.1"/>
    <property type="molecule type" value="Genomic_DNA"/>
</dbReference>